<keyword evidence="2" id="KW-0119">Carbohydrate metabolism</keyword>
<dbReference type="InterPro" id="IPR009015">
    <property type="entry name" value="Fucose_isomerase_N/cen_sf"/>
</dbReference>
<accession>A0A645DG79</accession>
<name>A0A645DG79_9ZZZZ</name>
<dbReference type="GO" id="GO:0005996">
    <property type="term" value="P:monosaccharide metabolic process"/>
    <property type="evidence" value="ECO:0007669"/>
    <property type="project" value="InterPro"/>
</dbReference>
<evidence type="ECO:0000256" key="2">
    <source>
        <dbReference type="ARBA" id="ARBA00023277"/>
    </source>
</evidence>
<dbReference type="PANTHER" id="PTHR36120:SF2">
    <property type="entry name" value="FUCOSE ISOMERASE"/>
    <property type="match status" value="1"/>
</dbReference>
<dbReference type="GO" id="GO:0005737">
    <property type="term" value="C:cytoplasm"/>
    <property type="evidence" value="ECO:0007669"/>
    <property type="project" value="InterPro"/>
</dbReference>
<gene>
    <name evidence="3" type="ORF">SDC9_135584</name>
</gene>
<dbReference type="PANTHER" id="PTHR36120">
    <property type="entry name" value="FUCOSE ISOMERASE"/>
    <property type="match status" value="1"/>
</dbReference>
<dbReference type="AlphaFoldDB" id="A0A645DG79"/>
<comment type="caution">
    <text evidence="3">The sequence shown here is derived from an EMBL/GenBank/DDBJ whole genome shotgun (WGS) entry which is preliminary data.</text>
</comment>
<keyword evidence="1" id="KW-0413">Isomerase</keyword>
<evidence type="ECO:0000256" key="1">
    <source>
        <dbReference type="ARBA" id="ARBA00023235"/>
    </source>
</evidence>
<organism evidence="3">
    <name type="scientific">bioreactor metagenome</name>
    <dbReference type="NCBI Taxonomy" id="1076179"/>
    <lineage>
        <taxon>unclassified sequences</taxon>
        <taxon>metagenomes</taxon>
        <taxon>ecological metagenomes</taxon>
    </lineage>
</organism>
<dbReference type="SUPFAM" id="SSF53743">
    <property type="entry name" value="FucI/AraA N-terminal and middle domains"/>
    <property type="match status" value="1"/>
</dbReference>
<evidence type="ECO:0008006" key="4">
    <source>
        <dbReference type="Google" id="ProtNLM"/>
    </source>
</evidence>
<dbReference type="EMBL" id="VSSQ01036095">
    <property type="protein sequence ID" value="MPM88480.1"/>
    <property type="molecule type" value="Genomic_DNA"/>
</dbReference>
<sequence length="307" mass="33508">MEILAYLRQNGRKGEILHGDIAAIARRIRVLSRAAYAKQRLDGLRLGVVGKPSDWLIASEIDRAACKAKLGVEIVDIPMEELLEANKTAPALENEWTRLLRGLGYDAKEMDKALVIYSALKSIVTTYKLGAITVRCFDLLGSVCTTGCLALAILNAEGIHAGCEGDVPSALSMAILGELSRQPVFMCNPSRIDTRAGNMVLAHCTLPANLPREIQLTTHFESGIGVAIAGTIPEGVCTVFKAGADLSRYYAKAGIIEKNLREATLCRTQIQVKLDDMSYFLSDPIQNHHLVCTGDYTEEVREFFALL</sequence>
<proteinExistence type="predicted"/>
<evidence type="ECO:0000313" key="3">
    <source>
        <dbReference type="EMBL" id="MPM88480.1"/>
    </source>
</evidence>
<protein>
    <recommendedName>
        <fullName evidence="4">L-fucose isomerase C-terminal domain-containing protein</fullName>
    </recommendedName>
</protein>
<reference evidence="3" key="1">
    <citation type="submission" date="2019-08" db="EMBL/GenBank/DDBJ databases">
        <authorList>
            <person name="Kucharzyk K."/>
            <person name="Murdoch R.W."/>
            <person name="Higgins S."/>
            <person name="Loffler F."/>
        </authorList>
    </citation>
    <scope>NUCLEOTIDE SEQUENCE</scope>
</reference>
<dbReference type="GO" id="GO:0016861">
    <property type="term" value="F:intramolecular oxidoreductase activity, interconverting aldoses and ketoses"/>
    <property type="evidence" value="ECO:0007669"/>
    <property type="project" value="InterPro"/>
</dbReference>